<proteinExistence type="predicted"/>
<accession>M1DL05</accession>
<reference evidence="2" key="2">
    <citation type="submission" date="2015-06" db="UniProtKB">
        <authorList>
            <consortium name="EnsemblPlants"/>
        </authorList>
    </citation>
    <scope>IDENTIFICATION</scope>
    <source>
        <strain evidence="2">DM1-3 516 R44</strain>
    </source>
</reference>
<name>M1DL05_SOLTU</name>
<evidence type="ECO:0000313" key="3">
    <source>
        <dbReference type="Proteomes" id="UP000011115"/>
    </source>
</evidence>
<sequence>MFVDSFGVTHPAYTLMEEAETQGEERNQNMEPDSGGIENTDSYCQGEQKSSKEKGHIAYDDDDDIPLVYLISKKLRLRLRTELCQPLAMIVPKSQENPVSDSPGEEIAALKVSHSAAMDQLHISYGLENAGLVEENSRLKEEIATTQATLETERTSNSAHLKYIVDLLAKGSPSSSSCVPPSI</sequence>
<evidence type="ECO:0000313" key="2">
    <source>
        <dbReference type="EnsemblPlants" id="PGSC0003DMT400090712"/>
    </source>
</evidence>
<dbReference type="EnsemblPlants" id="PGSC0003DMT400090712">
    <property type="protein sequence ID" value="PGSC0003DMT400090712"/>
    <property type="gene ID" value="PGSC0003DMG400040283"/>
</dbReference>
<feature type="region of interest" description="Disordered" evidence="1">
    <location>
        <begin position="19"/>
        <end position="57"/>
    </location>
</feature>
<dbReference type="AlphaFoldDB" id="M1DL05"/>
<reference evidence="3" key="1">
    <citation type="journal article" date="2011" name="Nature">
        <title>Genome sequence and analysis of the tuber crop potato.</title>
        <authorList>
            <consortium name="The Potato Genome Sequencing Consortium"/>
        </authorList>
    </citation>
    <scope>NUCLEOTIDE SEQUENCE [LARGE SCALE GENOMIC DNA]</scope>
    <source>
        <strain evidence="3">cv. DM1-3 516 R44</strain>
    </source>
</reference>
<evidence type="ECO:0000256" key="1">
    <source>
        <dbReference type="SAM" id="MobiDB-lite"/>
    </source>
</evidence>
<dbReference type="InParanoid" id="M1DL05"/>
<feature type="compositionally biased region" description="Polar residues" evidence="1">
    <location>
        <begin position="37"/>
        <end position="48"/>
    </location>
</feature>
<keyword evidence="3" id="KW-1185">Reference proteome</keyword>
<dbReference type="PaxDb" id="4113-PGSC0003DMT400090712"/>
<dbReference type="Gramene" id="PGSC0003DMT400090712">
    <property type="protein sequence ID" value="PGSC0003DMT400090712"/>
    <property type="gene ID" value="PGSC0003DMG400040283"/>
</dbReference>
<organism evidence="2 3">
    <name type="scientific">Solanum tuberosum</name>
    <name type="common">Potato</name>
    <dbReference type="NCBI Taxonomy" id="4113"/>
    <lineage>
        <taxon>Eukaryota</taxon>
        <taxon>Viridiplantae</taxon>
        <taxon>Streptophyta</taxon>
        <taxon>Embryophyta</taxon>
        <taxon>Tracheophyta</taxon>
        <taxon>Spermatophyta</taxon>
        <taxon>Magnoliopsida</taxon>
        <taxon>eudicotyledons</taxon>
        <taxon>Gunneridae</taxon>
        <taxon>Pentapetalae</taxon>
        <taxon>asterids</taxon>
        <taxon>lamiids</taxon>
        <taxon>Solanales</taxon>
        <taxon>Solanaceae</taxon>
        <taxon>Solanoideae</taxon>
        <taxon>Solaneae</taxon>
        <taxon>Solanum</taxon>
    </lineage>
</organism>
<dbReference type="Proteomes" id="UP000011115">
    <property type="component" value="Unassembled WGS sequence"/>
</dbReference>
<dbReference type="HOGENOM" id="CLU_1477584_0_0_1"/>
<protein>
    <submittedName>
        <fullName evidence="2">Uncharacterized protein</fullName>
    </submittedName>
</protein>